<evidence type="ECO:0000313" key="3">
    <source>
        <dbReference type="Proteomes" id="UP001208570"/>
    </source>
</evidence>
<gene>
    <name evidence="2" type="ORF">LSH36_137g04025</name>
</gene>
<protein>
    <submittedName>
        <fullName evidence="2">Uncharacterized protein</fullName>
    </submittedName>
</protein>
<evidence type="ECO:0000313" key="2">
    <source>
        <dbReference type="EMBL" id="KAK2160258.1"/>
    </source>
</evidence>
<feature type="region of interest" description="Disordered" evidence="1">
    <location>
        <begin position="53"/>
        <end position="72"/>
    </location>
</feature>
<dbReference type="EMBL" id="JAODUP010000137">
    <property type="protein sequence ID" value="KAK2160258.1"/>
    <property type="molecule type" value="Genomic_DNA"/>
</dbReference>
<dbReference type="AlphaFoldDB" id="A0AAD9JXF4"/>
<reference evidence="2" key="1">
    <citation type="journal article" date="2023" name="Mol. Biol. Evol.">
        <title>Third-Generation Sequencing Reveals the Adaptive Role of the Epigenome in Three Deep-Sea Polychaetes.</title>
        <authorList>
            <person name="Perez M."/>
            <person name="Aroh O."/>
            <person name="Sun Y."/>
            <person name="Lan Y."/>
            <person name="Juniper S.K."/>
            <person name="Young C.R."/>
            <person name="Angers B."/>
            <person name="Qian P.Y."/>
        </authorList>
    </citation>
    <scope>NUCLEOTIDE SEQUENCE</scope>
    <source>
        <strain evidence="2">P08H-3</strain>
    </source>
</reference>
<name>A0AAD9JXF4_9ANNE</name>
<proteinExistence type="predicted"/>
<dbReference type="Proteomes" id="UP001208570">
    <property type="component" value="Unassembled WGS sequence"/>
</dbReference>
<accession>A0AAD9JXF4</accession>
<comment type="caution">
    <text evidence="2">The sequence shown here is derived from an EMBL/GenBank/DDBJ whole genome shotgun (WGS) entry which is preliminary data.</text>
</comment>
<evidence type="ECO:0000256" key="1">
    <source>
        <dbReference type="SAM" id="MobiDB-lite"/>
    </source>
</evidence>
<keyword evidence="3" id="KW-1185">Reference proteome</keyword>
<organism evidence="2 3">
    <name type="scientific">Paralvinella palmiformis</name>
    <dbReference type="NCBI Taxonomy" id="53620"/>
    <lineage>
        <taxon>Eukaryota</taxon>
        <taxon>Metazoa</taxon>
        <taxon>Spiralia</taxon>
        <taxon>Lophotrochozoa</taxon>
        <taxon>Annelida</taxon>
        <taxon>Polychaeta</taxon>
        <taxon>Sedentaria</taxon>
        <taxon>Canalipalpata</taxon>
        <taxon>Terebellida</taxon>
        <taxon>Terebelliformia</taxon>
        <taxon>Alvinellidae</taxon>
        <taxon>Paralvinella</taxon>
    </lineage>
</organism>
<sequence length="215" mass="24015">MKKNKLPLFKTPHAKPKSKSKLQFGSLKANCTLFARLYIAYQARQSNLDTFFEHENQSSPPSISDMGQLRQGSNSDVLDCITKDSPPVQHAPDVDANILDGAAIIHMPISSLRDGLSRQKERSPLGLHGLLVLLPSPPFPRRQEVDTQSMTALERFIMVMYSRTYTLSRVDDARKQLFTKGPTTIESIPPTKAVLFQHVKRSVYQALVPAADLQS</sequence>